<evidence type="ECO:0000313" key="1">
    <source>
        <dbReference type="EMBL" id="CAG1844937.1"/>
    </source>
</evidence>
<dbReference type="AlphaFoldDB" id="A0A804JBC7"/>
<proteinExistence type="predicted"/>
<organism evidence="2 3">
    <name type="scientific">Musa acuminata subsp. malaccensis</name>
    <name type="common">Wild banana</name>
    <name type="synonym">Musa malaccensis</name>
    <dbReference type="NCBI Taxonomy" id="214687"/>
    <lineage>
        <taxon>Eukaryota</taxon>
        <taxon>Viridiplantae</taxon>
        <taxon>Streptophyta</taxon>
        <taxon>Embryophyta</taxon>
        <taxon>Tracheophyta</taxon>
        <taxon>Spermatophyta</taxon>
        <taxon>Magnoliopsida</taxon>
        <taxon>Liliopsida</taxon>
        <taxon>Zingiberales</taxon>
        <taxon>Musaceae</taxon>
        <taxon>Musa</taxon>
    </lineage>
</organism>
<reference evidence="2" key="2">
    <citation type="submission" date="2021-05" db="UniProtKB">
        <authorList>
            <consortium name="EnsemblPlants"/>
        </authorList>
    </citation>
    <scope>IDENTIFICATION</scope>
    <source>
        <strain evidence="2">subsp. malaccensis</strain>
    </source>
</reference>
<reference evidence="1" key="1">
    <citation type="submission" date="2021-03" db="EMBL/GenBank/DDBJ databases">
        <authorList>
            <consortium name="Genoscope - CEA"/>
            <person name="William W."/>
        </authorList>
    </citation>
    <scope>NUCLEOTIDE SEQUENCE</scope>
    <source>
        <strain evidence="1">Doubled-haploid Pahang</strain>
    </source>
</reference>
<name>A0A804JBC7_MUSAM</name>
<keyword evidence="3" id="KW-1185">Reference proteome</keyword>
<evidence type="ECO:0000313" key="2">
    <source>
        <dbReference type="EnsemblPlants" id="Ma06_p01130.1"/>
    </source>
</evidence>
<sequence length="66" mass="7810">MIEYYRQKKRARNYFKAKMIEQRNMERLHKNSICLLHLMIPSSSCMQSTAPKEEEYVSVLQAGATQ</sequence>
<dbReference type="EMBL" id="HG996471">
    <property type="protein sequence ID" value="CAG1844937.1"/>
    <property type="molecule type" value="Genomic_DNA"/>
</dbReference>
<dbReference type="Proteomes" id="UP000012960">
    <property type="component" value="Unplaced"/>
</dbReference>
<protein>
    <submittedName>
        <fullName evidence="1">(wild Malaysian banana) hypothetical protein</fullName>
    </submittedName>
</protein>
<dbReference type="Gramene" id="Ma06_t01130.1">
    <property type="protein sequence ID" value="Ma06_p01130.1"/>
    <property type="gene ID" value="Ma06_g01130"/>
</dbReference>
<accession>A0A804JBC7</accession>
<gene>
    <name evidence="1" type="ORF">GSMUA_147320.1</name>
</gene>
<dbReference type="EnsemblPlants" id="Ma06_t01130.1">
    <property type="protein sequence ID" value="Ma06_p01130.1"/>
    <property type="gene ID" value="Ma06_g01130"/>
</dbReference>
<evidence type="ECO:0000313" key="3">
    <source>
        <dbReference type="Proteomes" id="UP000012960"/>
    </source>
</evidence>
<dbReference type="InParanoid" id="A0A804JBC7"/>